<dbReference type="RefSeq" id="WP_305748934.1">
    <property type="nucleotide sequence ID" value="NZ_JAUZEE010000003.1"/>
</dbReference>
<protein>
    <recommendedName>
        <fullName evidence="4">Single-stranded DNA-binding protein</fullName>
    </recommendedName>
</protein>
<keyword evidence="3" id="KW-1185">Reference proteome</keyword>
<organism evidence="2 3">
    <name type="scientific">Leptothrix discophora</name>
    <dbReference type="NCBI Taxonomy" id="89"/>
    <lineage>
        <taxon>Bacteria</taxon>
        <taxon>Pseudomonadati</taxon>
        <taxon>Pseudomonadota</taxon>
        <taxon>Betaproteobacteria</taxon>
        <taxon>Burkholderiales</taxon>
        <taxon>Sphaerotilaceae</taxon>
        <taxon>Leptothrix</taxon>
    </lineage>
</organism>
<feature type="compositionally biased region" description="Pro residues" evidence="1">
    <location>
        <begin position="32"/>
        <end position="45"/>
    </location>
</feature>
<evidence type="ECO:0008006" key="4">
    <source>
        <dbReference type="Google" id="ProtNLM"/>
    </source>
</evidence>
<feature type="region of interest" description="Disordered" evidence="1">
    <location>
        <begin position="1"/>
        <end position="45"/>
    </location>
</feature>
<dbReference type="Proteomes" id="UP001235760">
    <property type="component" value="Unassembled WGS sequence"/>
</dbReference>
<comment type="caution">
    <text evidence="2">The sequence shown here is derived from an EMBL/GenBank/DDBJ whole genome shotgun (WGS) entry which is preliminary data.</text>
</comment>
<dbReference type="EMBL" id="JAUZEE010000003">
    <property type="protein sequence ID" value="MDP4300373.1"/>
    <property type="molecule type" value="Genomic_DNA"/>
</dbReference>
<sequence>MNALPMSALQMTPSAAAVQTPAHTATQTPKQPARPPSLRPAHLPPWTEPARISVVLTGTLTRDARWSIEPHGATPRAVTLLTIEQPGDLPPIHVRHVSGDSYAHLHASKAKAELLTAGTRVRVYGNALDRGPDPRGRAHVSVLGVTDIVPLDLPPPRALGGSDREPAADAAPIALPSPAITHTPRTPS</sequence>
<proteinExistence type="predicted"/>
<feature type="compositionally biased region" description="Polar residues" evidence="1">
    <location>
        <begin position="21"/>
        <end position="30"/>
    </location>
</feature>
<evidence type="ECO:0000256" key="1">
    <source>
        <dbReference type="SAM" id="MobiDB-lite"/>
    </source>
</evidence>
<gene>
    <name evidence="2" type="ORF">Q8X39_06960</name>
</gene>
<evidence type="ECO:0000313" key="3">
    <source>
        <dbReference type="Proteomes" id="UP001235760"/>
    </source>
</evidence>
<evidence type="ECO:0000313" key="2">
    <source>
        <dbReference type="EMBL" id="MDP4300373.1"/>
    </source>
</evidence>
<reference evidence="2 3" key="1">
    <citation type="submission" date="2023-08" db="EMBL/GenBank/DDBJ databases">
        <authorList>
            <person name="Roldan D.M."/>
            <person name="Menes R.J."/>
        </authorList>
    </citation>
    <scope>NUCLEOTIDE SEQUENCE [LARGE SCALE GENOMIC DNA]</scope>
    <source>
        <strain evidence="2 3">CCM 2812</strain>
    </source>
</reference>
<name>A0ABT9G1L4_LEPDI</name>
<accession>A0ABT9G1L4</accession>
<feature type="region of interest" description="Disordered" evidence="1">
    <location>
        <begin position="154"/>
        <end position="188"/>
    </location>
</feature>